<evidence type="ECO:0000313" key="1">
    <source>
        <dbReference type="Proteomes" id="UP000887564"/>
    </source>
</evidence>
<evidence type="ECO:0000313" key="2">
    <source>
        <dbReference type="WBParaSite" id="PEQ_0000195601-mRNA-1"/>
    </source>
</evidence>
<dbReference type="Proteomes" id="UP000887564">
    <property type="component" value="Unplaced"/>
</dbReference>
<proteinExistence type="predicted"/>
<dbReference type="AlphaFoldDB" id="A0A914R680"/>
<reference evidence="2" key="1">
    <citation type="submission" date="2022-11" db="UniProtKB">
        <authorList>
            <consortium name="WormBaseParasite"/>
        </authorList>
    </citation>
    <scope>IDENTIFICATION</scope>
</reference>
<protein>
    <submittedName>
        <fullName evidence="2">Uncharacterized protein</fullName>
    </submittedName>
</protein>
<dbReference type="WBParaSite" id="PEQ_0000195601-mRNA-1">
    <property type="protein sequence ID" value="PEQ_0000195601-mRNA-1"/>
    <property type="gene ID" value="PEQ_0000195601"/>
</dbReference>
<accession>A0A914R680</accession>
<name>A0A914R680_PAREQ</name>
<organism evidence="1 2">
    <name type="scientific">Parascaris equorum</name>
    <name type="common">Equine roundworm</name>
    <dbReference type="NCBI Taxonomy" id="6256"/>
    <lineage>
        <taxon>Eukaryota</taxon>
        <taxon>Metazoa</taxon>
        <taxon>Ecdysozoa</taxon>
        <taxon>Nematoda</taxon>
        <taxon>Chromadorea</taxon>
        <taxon>Rhabditida</taxon>
        <taxon>Spirurina</taxon>
        <taxon>Ascaridomorpha</taxon>
        <taxon>Ascaridoidea</taxon>
        <taxon>Ascarididae</taxon>
        <taxon>Parascaris</taxon>
    </lineage>
</organism>
<sequence>MKQARFKQYVQYLKRGLSFPQPLEMTSLEWENELVEFQRILPPHLRSLLPEVKARQLPLANAEFAIPIAQALKSKAVAVVAVRTFSNEDRVAAVRMKMFGEMTRQSHEWHPAKQLVK</sequence>
<keyword evidence="1" id="KW-1185">Reference proteome</keyword>